<accession>A0ABY9JZK8</accession>
<proteinExistence type="predicted"/>
<gene>
    <name evidence="2" type="ORF">Q9315_09895</name>
</gene>
<name>A0ABY9JZK8_9HYPH</name>
<evidence type="ECO:0000256" key="1">
    <source>
        <dbReference type="SAM" id="Phobius"/>
    </source>
</evidence>
<dbReference type="RefSeq" id="WP_306156874.1">
    <property type="nucleotide sequence ID" value="NZ_CP132314.1"/>
</dbReference>
<protein>
    <submittedName>
        <fullName evidence="2">Uncharacterized protein</fullName>
    </submittedName>
</protein>
<keyword evidence="1" id="KW-0812">Transmembrane</keyword>
<evidence type="ECO:0000313" key="2">
    <source>
        <dbReference type="EMBL" id="WLS01760.1"/>
    </source>
</evidence>
<organism evidence="2 3">
    <name type="scientific">Shinella oryzae</name>
    <dbReference type="NCBI Taxonomy" id="2871820"/>
    <lineage>
        <taxon>Bacteria</taxon>
        <taxon>Pseudomonadati</taxon>
        <taxon>Pseudomonadota</taxon>
        <taxon>Alphaproteobacteria</taxon>
        <taxon>Hyphomicrobiales</taxon>
        <taxon>Rhizobiaceae</taxon>
        <taxon>Shinella</taxon>
    </lineage>
</organism>
<keyword evidence="1" id="KW-1133">Transmembrane helix</keyword>
<feature type="transmembrane region" description="Helical" evidence="1">
    <location>
        <begin position="6"/>
        <end position="27"/>
    </location>
</feature>
<dbReference type="Proteomes" id="UP001225788">
    <property type="component" value="Chromosome"/>
</dbReference>
<evidence type="ECO:0000313" key="3">
    <source>
        <dbReference type="Proteomes" id="UP001225788"/>
    </source>
</evidence>
<dbReference type="EMBL" id="CP132314">
    <property type="protein sequence ID" value="WLS01760.1"/>
    <property type="molecule type" value="Genomic_DNA"/>
</dbReference>
<keyword evidence="3" id="KW-1185">Reference proteome</keyword>
<reference evidence="2 3" key="1">
    <citation type="submission" date="2023-08" db="EMBL/GenBank/DDBJ databases">
        <title>Pathogen: clinical or host-associated sample.</title>
        <authorList>
            <person name="Hergert J."/>
            <person name="Casey R."/>
            <person name="Wagner J."/>
            <person name="Young E.L."/>
            <person name="Oakeson K.F."/>
        </authorList>
    </citation>
    <scope>NUCLEOTIDE SEQUENCE [LARGE SCALE GENOMIC DNA]</scope>
    <source>
        <strain evidence="2 3">UPHL-collab-2</strain>
    </source>
</reference>
<sequence length="89" mass="9430">MGLLDATKVAAGVLIGATAAIAYAHLISLPAARSEARALERAELDAATTKAIGELTHEADRARVARRLCIERGRVYLNKTGGCLEREAE</sequence>
<keyword evidence="1" id="KW-0472">Membrane</keyword>